<protein>
    <submittedName>
        <fullName evidence="2">Uncharacterized protein</fullName>
    </submittedName>
</protein>
<gene>
    <name evidence="2" type="ORF">IPA_04635</name>
</gene>
<feature type="transmembrane region" description="Helical" evidence="1">
    <location>
        <begin position="21"/>
        <end position="46"/>
    </location>
</feature>
<name>A0A977KC58_9CREN</name>
<keyword evidence="3" id="KW-1185">Reference proteome</keyword>
<dbReference type="KEGG" id="ipc:IPA_04635"/>
<keyword evidence="1" id="KW-0472">Membrane</keyword>
<accession>A0A977KC58</accession>
<evidence type="ECO:0000313" key="2">
    <source>
        <dbReference type="EMBL" id="UXD22423.1"/>
    </source>
</evidence>
<evidence type="ECO:0000313" key="3">
    <source>
        <dbReference type="Proteomes" id="UP001063698"/>
    </source>
</evidence>
<dbReference type="Proteomes" id="UP001063698">
    <property type="component" value="Chromosome"/>
</dbReference>
<proteinExistence type="predicted"/>
<reference evidence="2" key="1">
    <citation type="submission" date="2013-11" db="EMBL/GenBank/DDBJ databases">
        <title>Comparative genomics of Ignicoccus.</title>
        <authorList>
            <person name="Podar M."/>
        </authorList>
    </citation>
    <scope>NUCLEOTIDE SEQUENCE</scope>
    <source>
        <strain evidence="2">DSM 13166</strain>
    </source>
</reference>
<keyword evidence="1" id="KW-0812">Transmembrane</keyword>
<dbReference type="EMBL" id="CP006868">
    <property type="protein sequence ID" value="UXD22423.1"/>
    <property type="molecule type" value="Genomic_DNA"/>
</dbReference>
<keyword evidence="1" id="KW-1133">Transmembrane helix</keyword>
<dbReference type="AlphaFoldDB" id="A0A977KC58"/>
<evidence type="ECO:0000256" key="1">
    <source>
        <dbReference type="SAM" id="Phobius"/>
    </source>
</evidence>
<sequence>MRREVIRLMMAEMKKIRPGVAIEEAGLLFISILSLVLALIAMYLLFVKS</sequence>
<organism evidence="2 3">
    <name type="scientific">Ignicoccus pacificus DSM 13166</name>
    <dbReference type="NCBI Taxonomy" id="940294"/>
    <lineage>
        <taxon>Archaea</taxon>
        <taxon>Thermoproteota</taxon>
        <taxon>Thermoprotei</taxon>
        <taxon>Desulfurococcales</taxon>
        <taxon>Desulfurococcaceae</taxon>
        <taxon>Ignicoccus</taxon>
    </lineage>
</organism>